<evidence type="ECO:0000313" key="2">
    <source>
        <dbReference type="EMBL" id="APA96862.1"/>
    </source>
</evidence>
<evidence type="ECO:0000313" key="3">
    <source>
        <dbReference type="Proteomes" id="UP000180166"/>
    </source>
</evidence>
<dbReference type="AlphaFoldDB" id="A0ABC8AS05"/>
<dbReference type="Proteomes" id="UP000180166">
    <property type="component" value="Chromosome"/>
</dbReference>
<protein>
    <submittedName>
        <fullName evidence="2">Uncharacterized protein</fullName>
    </submittedName>
</protein>
<dbReference type="KEGG" id="nsr:NS506_02802"/>
<reference evidence="2 3" key="1">
    <citation type="submission" date="2016-10" db="EMBL/GenBank/DDBJ databases">
        <title>Genome sequence of Nocardia seriolae strain EM150506, isolated from Anguila japonica.</title>
        <authorList>
            <person name="Han H.-J."/>
        </authorList>
    </citation>
    <scope>NUCLEOTIDE SEQUENCE [LARGE SCALE GENOMIC DNA]</scope>
    <source>
        <strain evidence="2 3">EM150506</strain>
    </source>
</reference>
<gene>
    <name evidence="2" type="ORF">NS506_02802</name>
</gene>
<accession>A0ABC8AS05</accession>
<proteinExistence type="predicted"/>
<sequence length="592" mass="61960">MVLDEVWRRLDGVEPLSGPHGGPLRRTVKLILDPLVIRPVQHPQCAGSMLSADGAVLLATRIHAAADVLRATAAWFTLLKQTRRGLRITEGNAQDLYFQRCFELATVNGLPDPVRDRAAAESALREIHGLSAGRTTQALKEYLADPARVGELTDLIHTAWRRRPRTDVPDHSAALADLVDACAATRFDDAANLADLDAAIAASVGTHTGIRLWRNTIGGIPQEFGGAAHGIGSTAQELGLTLHPLPQPPRVGESASTATLGLPFDRTIHERIFTVLQASSERADLPPIPELVDAEIARACAPWALLDESLRVAAAAGAALAVTLCPLGRTPGNGYVPGRNATPERKATSERNGVPEHDGGPVAVVRDPSETAAQSLALAGTATGLLGAAVGLTGTAAGLLGTAAGLLGATVWPGTAVRVSPAVAGLTGAAIESAAAALGQEGVPDAPTRSPDPVAGGSAVSVVRPGAAGDRPTGTAGAEPDGVAARLVNSRWQREAYVLQARRMAVRVDAVEGPLGAIAAELRVPWRPYLRRLWARLHGRDVREFPVYAADELWDLLDGVARSVILDHRMRVKRALAVSAVAEPGDRESRVG</sequence>
<feature type="compositionally biased region" description="Basic and acidic residues" evidence="1">
    <location>
        <begin position="342"/>
        <end position="359"/>
    </location>
</feature>
<organism evidence="2 3">
    <name type="scientific">Nocardia seriolae</name>
    <dbReference type="NCBI Taxonomy" id="37332"/>
    <lineage>
        <taxon>Bacteria</taxon>
        <taxon>Bacillati</taxon>
        <taxon>Actinomycetota</taxon>
        <taxon>Actinomycetes</taxon>
        <taxon>Mycobacteriales</taxon>
        <taxon>Nocardiaceae</taxon>
        <taxon>Nocardia</taxon>
    </lineage>
</organism>
<dbReference type="EMBL" id="CP017839">
    <property type="protein sequence ID" value="APA96862.1"/>
    <property type="molecule type" value="Genomic_DNA"/>
</dbReference>
<name>A0ABC8AS05_9NOCA</name>
<feature type="region of interest" description="Disordered" evidence="1">
    <location>
        <begin position="335"/>
        <end position="362"/>
    </location>
</feature>
<evidence type="ECO:0000256" key="1">
    <source>
        <dbReference type="SAM" id="MobiDB-lite"/>
    </source>
</evidence>